<name>A0A7W9AL12_9SPHN</name>
<dbReference type="EMBL" id="JACIJC010000005">
    <property type="protein sequence ID" value="MBB5687369.1"/>
    <property type="molecule type" value="Genomic_DNA"/>
</dbReference>
<dbReference type="GO" id="GO:0046872">
    <property type="term" value="F:metal ion binding"/>
    <property type="evidence" value="ECO:0007669"/>
    <property type="project" value="UniProtKB-KW"/>
</dbReference>
<evidence type="ECO:0000313" key="9">
    <source>
        <dbReference type="EMBL" id="MBB5687369.1"/>
    </source>
</evidence>
<evidence type="ECO:0000256" key="1">
    <source>
        <dbReference type="ARBA" id="ARBA00022438"/>
    </source>
</evidence>
<evidence type="ECO:0000256" key="3">
    <source>
        <dbReference type="ARBA" id="ARBA00022723"/>
    </source>
</evidence>
<dbReference type="GO" id="GO:0006508">
    <property type="term" value="P:proteolysis"/>
    <property type="evidence" value="ECO:0007669"/>
    <property type="project" value="UniProtKB-KW"/>
</dbReference>
<sequence length="479" mass="49877">MKSLCIAALLPLIVANAAPADIVSEADLRGHIAVLASDAFEGRAPGTEGETKTIHYIADQFARVGLSQGSGTQGWFQPVKLIERTPRTAGYSFTRQGKPIAVDASNFVLRASAARTEIEKAPLIFLGYGNNSKGLDPAGAVAMILQEAPDGSDYRVRRNAVLRRGAKAVIGIVAADFDFDALERTMLAPVTVLAPGVDSGAEGMMTLEAASALAFEAGKDVSALIEDAAQPGYAGVALGIQADLKIGTDVRAFESHNVIGKVAGRDPKAGAIMLTAHWDHLGLCREEGAADRICNGAIDNASGVALLIETARHLAHGPKPRRSIYFMATTAEERGLLGALGFIADPLLPRADIRAVLNADTVAVAGKGATIAVIGKGTVLDPFIARAAAVVGRKVDPDGDADIMVQRQDGWAFAREKIPAVMIGGTFSDMALAQKYLQSTYHGPDDALTDTLDLGGAADDATLHVVLARMLANAADLGG</sequence>
<dbReference type="InterPro" id="IPR007484">
    <property type="entry name" value="Peptidase_M28"/>
</dbReference>
<evidence type="ECO:0000256" key="5">
    <source>
        <dbReference type="ARBA" id="ARBA00022801"/>
    </source>
</evidence>
<dbReference type="PANTHER" id="PTHR12147:SF56">
    <property type="entry name" value="AMINOPEPTIDASE YDR415C-RELATED"/>
    <property type="match status" value="1"/>
</dbReference>
<reference evidence="9 10" key="1">
    <citation type="submission" date="2020-08" db="EMBL/GenBank/DDBJ databases">
        <title>Genomic Encyclopedia of Type Strains, Phase IV (KMG-IV): sequencing the most valuable type-strain genomes for metagenomic binning, comparative biology and taxonomic classification.</title>
        <authorList>
            <person name="Goeker M."/>
        </authorList>
    </citation>
    <scope>NUCLEOTIDE SEQUENCE [LARGE SCALE GENOMIC DNA]</scope>
    <source>
        <strain evidence="9 10">DSM 25079</strain>
    </source>
</reference>
<protein>
    <recommendedName>
        <fullName evidence="8">Peptidase M28 domain-containing protein</fullName>
    </recommendedName>
</protein>
<evidence type="ECO:0000256" key="7">
    <source>
        <dbReference type="SAM" id="SignalP"/>
    </source>
</evidence>
<keyword evidence="3" id="KW-0479">Metal-binding</keyword>
<dbReference type="Pfam" id="PF04389">
    <property type="entry name" value="Peptidase_M28"/>
    <property type="match status" value="1"/>
</dbReference>
<dbReference type="Gene3D" id="3.40.630.10">
    <property type="entry name" value="Zn peptidases"/>
    <property type="match status" value="1"/>
</dbReference>
<feature type="chain" id="PRO_5030813305" description="Peptidase M28 domain-containing protein" evidence="7">
    <location>
        <begin position="21"/>
        <end position="479"/>
    </location>
</feature>
<organism evidence="9 10">
    <name type="scientific">Sphingobium boeckii</name>
    <dbReference type="NCBI Taxonomy" id="1082345"/>
    <lineage>
        <taxon>Bacteria</taxon>
        <taxon>Pseudomonadati</taxon>
        <taxon>Pseudomonadota</taxon>
        <taxon>Alphaproteobacteria</taxon>
        <taxon>Sphingomonadales</taxon>
        <taxon>Sphingomonadaceae</taxon>
        <taxon>Sphingobium</taxon>
    </lineage>
</organism>
<dbReference type="GO" id="GO:0008235">
    <property type="term" value="F:metalloexopeptidase activity"/>
    <property type="evidence" value="ECO:0007669"/>
    <property type="project" value="InterPro"/>
</dbReference>
<dbReference type="PANTHER" id="PTHR12147">
    <property type="entry name" value="METALLOPEPTIDASE M28 FAMILY MEMBER"/>
    <property type="match status" value="1"/>
</dbReference>
<keyword evidence="5" id="KW-0378">Hydrolase</keyword>
<dbReference type="RefSeq" id="WP_184020774.1">
    <property type="nucleotide sequence ID" value="NZ_JACIJC010000005.1"/>
</dbReference>
<dbReference type="InterPro" id="IPR045175">
    <property type="entry name" value="M28_fam"/>
</dbReference>
<keyword evidence="2" id="KW-0645">Protease</keyword>
<keyword evidence="6" id="KW-0862">Zinc</keyword>
<keyword evidence="4 7" id="KW-0732">Signal</keyword>
<accession>A0A7W9AL12</accession>
<evidence type="ECO:0000256" key="6">
    <source>
        <dbReference type="ARBA" id="ARBA00022833"/>
    </source>
</evidence>
<gene>
    <name evidence="9" type="ORF">FHS49_003397</name>
</gene>
<evidence type="ECO:0000313" key="10">
    <source>
        <dbReference type="Proteomes" id="UP000549617"/>
    </source>
</evidence>
<dbReference type="SUPFAM" id="SSF53187">
    <property type="entry name" value="Zn-dependent exopeptidases"/>
    <property type="match status" value="1"/>
</dbReference>
<keyword evidence="1" id="KW-0031">Aminopeptidase</keyword>
<feature type="signal peptide" evidence="7">
    <location>
        <begin position="1"/>
        <end position="20"/>
    </location>
</feature>
<feature type="domain" description="Peptidase M28" evidence="8">
    <location>
        <begin position="257"/>
        <end position="450"/>
    </location>
</feature>
<dbReference type="Proteomes" id="UP000549617">
    <property type="component" value="Unassembled WGS sequence"/>
</dbReference>
<keyword evidence="10" id="KW-1185">Reference proteome</keyword>
<dbReference type="AlphaFoldDB" id="A0A7W9AL12"/>
<comment type="caution">
    <text evidence="9">The sequence shown here is derived from an EMBL/GenBank/DDBJ whole genome shotgun (WGS) entry which is preliminary data.</text>
</comment>
<evidence type="ECO:0000256" key="2">
    <source>
        <dbReference type="ARBA" id="ARBA00022670"/>
    </source>
</evidence>
<dbReference type="GO" id="GO:0004177">
    <property type="term" value="F:aminopeptidase activity"/>
    <property type="evidence" value="ECO:0007669"/>
    <property type="project" value="UniProtKB-KW"/>
</dbReference>
<evidence type="ECO:0000259" key="8">
    <source>
        <dbReference type="Pfam" id="PF04389"/>
    </source>
</evidence>
<proteinExistence type="predicted"/>
<evidence type="ECO:0000256" key="4">
    <source>
        <dbReference type="ARBA" id="ARBA00022729"/>
    </source>
</evidence>